<feature type="compositionally biased region" description="Low complexity" evidence="1">
    <location>
        <begin position="60"/>
        <end position="77"/>
    </location>
</feature>
<proteinExistence type="predicted"/>
<accession>A0A919SQK0</accession>
<dbReference type="AlphaFoldDB" id="A0A919SQK0"/>
<gene>
    <name evidence="2" type="ORF">Aco04nite_43220</name>
</gene>
<comment type="caution">
    <text evidence="2">The sequence shown here is derived from an EMBL/GenBank/DDBJ whole genome shotgun (WGS) entry which is preliminary data.</text>
</comment>
<keyword evidence="3" id="KW-1185">Reference proteome</keyword>
<reference evidence="2" key="1">
    <citation type="submission" date="2021-03" db="EMBL/GenBank/DDBJ databases">
        <title>Whole genome shotgun sequence of Actinoplanes consettensis NBRC 14913.</title>
        <authorList>
            <person name="Komaki H."/>
            <person name="Tamura T."/>
        </authorList>
    </citation>
    <scope>NUCLEOTIDE SEQUENCE</scope>
    <source>
        <strain evidence="2">NBRC 14913</strain>
    </source>
</reference>
<organism evidence="2 3">
    <name type="scientific">Winogradskya consettensis</name>
    <dbReference type="NCBI Taxonomy" id="113560"/>
    <lineage>
        <taxon>Bacteria</taxon>
        <taxon>Bacillati</taxon>
        <taxon>Actinomycetota</taxon>
        <taxon>Actinomycetes</taxon>
        <taxon>Micromonosporales</taxon>
        <taxon>Micromonosporaceae</taxon>
        <taxon>Winogradskya</taxon>
    </lineage>
</organism>
<protein>
    <submittedName>
        <fullName evidence="2">Uncharacterized protein</fullName>
    </submittedName>
</protein>
<dbReference type="Proteomes" id="UP000680865">
    <property type="component" value="Unassembled WGS sequence"/>
</dbReference>
<feature type="region of interest" description="Disordered" evidence="1">
    <location>
        <begin position="56"/>
        <end position="85"/>
    </location>
</feature>
<dbReference type="EMBL" id="BOQP01000022">
    <property type="protein sequence ID" value="GIM75018.1"/>
    <property type="molecule type" value="Genomic_DNA"/>
</dbReference>
<evidence type="ECO:0000256" key="1">
    <source>
        <dbReference type="SAM" id="MobiDB-lite"/>
    </source>
</evidence>
<evidence type="ECO:0000313" key="3">
    <source>
        <dbReference type="Proteomes" id="UP000680865"/>
    </source>
</evidence>
<evidence type="ECO:0000313" key="2">
    <source>
        <dbReference type="EMBL" id="GIM75018.1"/>
    </source>
</evidence>
<name>A0A919SQK0_9ACTN</name>
<sequence>MRETKVREAAAKPLSPGALLAAEAEAVVMSGLHRAVGARDQRQVCLKPRVPESYFGRVTPPSQSSGVSRSSRVPQVGAATRVGRV</sequence>